<sequence length="29" mass="3537">MIFIKMSINKKLKVYKETMSFYIINNIII</sequence>
<dbReference type="EMBL" id="MN739633">
    <property type="protein sequence ID" value="QHT17304.1"/>
    <property type="molecule type" value="Genomic_DNA"/>
</dbReference>
<dbReference type="AlphaFoldDB" id="A0A6C0DM10"/>
<protein>
    <submittedName>
        <fullName evidence="1">Uncharacterized protein</fullName>
    </submittedName>
</protein>
<reference evidence="1" key="1">
    <citation type="journal article" date="2020" name="Nature">
        <title>Giant virus diversity and host interactions through global metagenomics.</title>
        <authorList>
            <person name="Schulz F."/>
            <person name="Roux S."/>
            <person name="Paez-Espino D."/>
            <person name="Jungbluth S."/>
            <person name="Walsh D.A."/>
            <person name="Denef V.J."/>
            <person name="McMahon K.D."/>
            <person name="Konstantinidis K.T."/>
            <person name="Eloe-Fadrosh E.A."/>
            <person name="Kyrpides N.C."/>
            <person name="Woyke T."/>
        </authorList>
    </citation>
    <scope>NUCLEOTIDE SEQUENCE</scope>
    <source>
        <strain evidence="1">GVMAG-M-3300023174-24</strain>
    </source>
</reference>
<organism evidence="1">
    <name type="scientific">viral metagenome</name>
    <dbReference type="NCBI Taxonomy" id="1070528"/>
    <lineage>
        <taxon>unclassified sequences</taxon>
        <taxon>metagenomes</taxon>
        <taxon>organismal metagenomes</taxon>
    </lineage>
</organism>
<evidence type="ECO:0000313" key="1">
    <source>
        <dbReference type="EMBL" id="QHT17304.1"/>
    </source>
</evidence>
<name>A0A6C0DM10_9ZZZZ</name>
<accession>A0A6C0DM10</accession>
<proteinExistence type="predicted"/>